<dbReference type="OrthoDB" id="9795068at2"/>
<accession>A0A285ZPZ9</accession>
<gene>
    <name evidence="3" type="ORF">SAMN06297358_0291</name>
</gene>
<evidence type="ECO:0000313" key="4">
    <source>
        <dbReference type="Proteomes" id="UP000219281"/>
    </source>
</evidence>
<name>A0A285ZPZ9_9SPHI</name>
<keyword evidence="4" id="KW-1185">Reference proteome</keyword>
<organism evidence="3 4">
    <name type="scientific">Pedobacter xixiisoli</name>
    <dbReference type="NCBI Taxonomy" id="1476464"/>
    <lineage>
        <taxon>Bacteria</taxon>
        <taxon>Pseudomonadati</taxon>
        <taxon>Bacteroidota</taxon>
        <taxon>Sphingobacteriia</taxon>
        <taxon>Sphingobacteriales</taxon>
        <taxon>Sphingobacteriaceae</taxon>
        <taxon>Pedobacter</taxon>
    </lineage>
</organism>
<dbReference type="Proteomes" id="UP000219281">
    <property type="component" value="Unassembled WGS sequence"/>
</dbReference>
<reference evidence="4" key="1">
    <citation type="submission" date="2017-09" db="EMBL/GenBank/DDBJ databases">
        <authorList>
            <person name="Varghese N."/>
            <person name="Submissions S."/>
        </authorList>
    </citation>
    <scope>NUCLEOTIDE SEQUENCE [LARGE SCALE GENOMIC DNA]</scope>
    <source>
        <strain evidence="4">CGMCC 1.12803</strain>
    </source>
</reference>
<protein>
    <submittedName>
        <fullName evidence="3">Glycosyltransferase involved in cell wall bisynthesis</fullName>
    </submittedName>
</protein>
<dbReference type="PANTHER" id="PTHR46401">
    <property type="entry name" value="GLYCOSYLTRANSFERASE WBBK-RELATED"/>
    <property type="match status" value="1"/>
</dbReference>
<keyword evidence="1 3" id="KW-0808">Transferase</keyword>
<dbReference type="Pfam" id="PF00534">
    <property type="entry name" value="Glycos_transf_1"/>
    <property type="match status" value="1"/>
</dbReference>
<dbReference type="GO" id="GO:0016757">
    <property type="term" value="F:glycosyltransferase activity"/>
    <property type="evidence" value="ECO:0007669"/>
    <property type="project" value="InterPro"/>
</dbReference>
<evidence type="ECO:0000259" key="2">
    <source>
        <dbReference type="Pfam" id="PF00534"/>
    </source>
</evidence>
<dbReference type="PANTHER" id="PTHR46401:SF2">
    <property type="entry name" value="GLYCOSYLTRANSFERASE WBBK-RELATED"/>
    <property type="match status" value="1"/>
</dbReference>
<dbReference type="GO" id="GO:0009103">
    <property type="term" value="P:lipopolysaccharide biosynthetic process"/>
    <property type="evidence" value="ECO:0007669"/>
    <property type="project" value="TreeGrafter"/>
</dbReference>
<dbReference type="EMBL" id="OCMT01000001">
    <property type="protein sequence ID" value="SOD11707.1"/>
    <property type="molecule type" value="Genomic_DNA"/>
</dbReference>
<evidence type="ECO:0000313" key="3">
    <source>
        <dbReference type="EMBL" id="SOD11707.1"/>
    </source>
</evidence>
<evidence type="ECO:0000256" key="1">
    <source>
        <dbReference type="ARBA" id="ARBA00022679"/>
    </source>
</evidence>
<dbReference type="AlphaFoldDB" id="A0A285ZPZ9"/>
<sequence length="407" mass="46368">MVVFRALYQRIFYFYPSVFMSDLKKVLFLPGWYPNKSDNAVGSFIMNHAEAVSAELKVDVLHVCGDEDSKKIYNFEKSSVNGIDTYVLYYRKSKSKHVFAQFLKGILYFVGQFYAYHKYRQLNSRPTFFHVHVLTRAAILPYTLKFFGSNISYFITEHWSRYLPQDNSYQGFFRKLITTSVVKKSSGITAVSENLKFHMNRHGLAHRNFKVISNVTRDLFFENMEGQGQLVNHFVHVSNFAANCKNVKGILQSFKLLRDEGYLFSLTMVGDGDDFELAKASAYGLENVDFTGFLYNNDVVSEMRKATALILFSNYENQPVVITESLSLGVPVVATAVGGIPEMIDESNGILVQPNDVDALSKAIKQIIIGEKKFDRNKIKEEAARKFKSEVVAQQLIAFYRDGGVDI</sequence>
<dbReference type="SUPFAM" id="SSF53756">
    <property type="entry name" value="UDP-Glycosyltransferase/glycogen phosphorylase"/>
    <property type="match status" value="1"/>
</dbReference>
<proteinExistence type="predicted"/>
<feature type="domain" description="Glycosyl transferase family 1" evidence="2">
    <location>
        <begin position="234"/>
        <end position="383"/>
    </location>
</feature>
<dbReference type="InterPro" id="IPR001296">
    <property type="entry name" value="Glyco_trans_1"/>
</dbReference>
<dbReference type="Gene3D" id="3.40.50.2000">
    <property type="entry name" value="Glycogen Phosphorylase B"/>
    <property type="match status" value="2"/>
</dbReference>